<name>M7ZYB4_TRIUA</name>
<dbReference type="OMA" id="MQARWPA"/>
<protein>
    <submittedName>
        <fullName evidence="7">Eukaryotic translation initiation factor 2A</fullName>
    </submittedName>
</protein>
<dbReference type="GO" id="GO:0043022">
    <property type="term" value="F:ribosome binding"/>
    <property type="evidence" value="ECO:0007669"/>
    <property type="project" value="TreeGrafter"/>
</dbReference>
<proteinExistence type="predicted"/>
<dbReference type="PANTHER" id="PTHR13227">
    <property type="entry name" value="EUKARYOTIC TRANSLATION INITIATION FACTOR 2A"/>
    <property type="match status" value="1"/>
</dbReference>
<feature type="compositionally biased region" description="Polar residues" evidence="5">
    <location>
        <begin position="367"/>
        <end position="380"/>
    </location>
</feature>
<organism evidence="7">
    <name type="scientific">Triticum urartu</name>
    <name type="common">Red wild einkorn</name>
    <name type="synonym">Crithodium urartu</name>
    <dbReference type="NCBI Taxonomy" id="4572"/>
    <lineage>
        <taxon>Eukaryota</taxon>
        <taxon>Viridiplantae</taxon>
        <taxon>Streptophyta</taxon>
        <taxon>Embryophyta</taxon>
        <taxon>Tracheophyta</taxon>
        <taxon>Spermatophyta</taxon>
        <taxon>Magnoliopsida</taxon>
        <taxon>Liliopsida</taxon>
        <taxon>Poales</taxon>
        <taxon>Poaceae</taxon>
        <taxon>BOP clade</taxon>
        <taxon>Pooideae</taxon>
        <taxon>Triticodae</taxon>
        <taxon>Triticeae</taxon>
        <taxon>Triticinae</taxon>
        <taxon>Triticum</taxon>
    </lineage>
</organism>
<keyword evidence="1 7" id="KW-0396">Initiation factor</keyword>
<evidence type="ECO:0000256" key="2">
    <source>
        <dbReference type="ARBA" id="ARBA00022574"/>
    </source>
</evidence>
<dbReference type="GO" id="GO:0003729">
    <property type="term" value="F:mRNA binding"/>
    <property type="evidence" value="ECO:0007669"/>
    <property type="project" value="TreeGrafter"/>
</dbReference>
<dbReference type="AlphaFoldDB" id="M7ZYB4"/>
<reference evidence="7" key="1">
    <citation type="journal article" date="2013" name="Nature">
        <title>Draft genome of the wheat A-genome progenitor Triticum urartu.</title>
        <authorList>
            <person name="Ling H.Q."/>
            <person name="Zhao S."/>
            <person name="Liu D."/>
            <person name="Wang J."/>
            <person name="Sun H."/>
            <person name="Zhang C."/>
            <person name="Fan H."/>
            <person name="Li D."/>
            <person name="Dong L."/>
            <person name="Tao Y."/>
            <person name="Gao C."/>
            <person name="Wu H."/>
            <person name="Li Y."/>
            <person name="Cui Y."/>
            <person name="Guo X."/>
            <person name="Zheng S."/>
            <person name="Wang B."/>
            <person name="Yu K."/>
            <person name="Liang Q."/>
            <person name="Yang W."/>
            <person name="Lou X."/>
            <person name="Chen J."/>
            <person name="Feng M."/>
            <person name="Jian J."/>
            <person name="Zhang X."/>
            <person name="Luo G."/>
            <person name="Jiang Y."/>
            <person name="Liu J."/>
            <person name="Wang Z."/>
            <person name="Sha Y."/>
            <person name="Zhang B."/>
            <person name="Wu H."/>
            <person name="Tang D."/>
            <person name="Shen Q."/>
            <person name="Xue P."/>
            <person name="Zou S."/>
            <person name="Wang X."/>
            <person name="Liu X."/>
            <person name="Wang F."/>
            <person name="Yang Y."/>
            <person name="An X."/>
            <person name="Dong Z."/>
            <person name="Zhang K."/>
            <person name="Zhang X."/>
            <person name="Luo M.C."/>
            <person name="Dvorak J."/>
            <person name="Tong Y."/>
            <person name="Wang J."/>
            <person name="Yang H."/>
            <person name="Li Z."/>
            <person name="Wang D."/>
            <person name="Zhang A."/>
            <person name="Wang J."/>
        </authorList>
    </citation>
    <scope>NUCLEOTIDE SEQUENCE</scope>
</reference>
<dbReference type="EMBL" id="KD009838">
    <property type="protein sequence ID" value="EMS68178.1"/>
    <property type="molecule type" value="Genomic_DNA"/>
</dbReference>
<dbReference type="InterPro" id="IPR011387">
    <property type="entry name" value="TIF2A"/>
</dbReference>
<evidence type="ECO:0000313" key="7">
    <source>
        <dbReference type="EMBL" id="EMS68178.1"/>
    </source>
</evidence>
<dbReference type="GO" id="GO:0003743">
    <property type="term" value="F:translation initiation factor activity"/>
    <property type="evidence" value="ECO:0007669"/>
    <property type="project" value="UniProtKB-KW"/>
</dbReference>
<dbReference type="eggNOG" id="KOG2315">
    <property type="taxonomic scope" value="Eukaryota"/>
</dbReference>
<dbReference type="GO" id="GO:0022627">
    <property type="term" value="C:cytosolic small ribosomal subunit"/>
    <property type="evidence" value="ECO:0007669"/>
    <property type="project" value="TreeGrafter"/>
</dbReference>
<evidence type="ECO:0000256" key="1">
    <source>
        <dbReference type="ARBA" id="ARBA00022540"/>
    </source>
</evidence>
<keyword evidence="2" id="KW-0853">WD repeat</keyword>
<feature type="domain" description="Translation initiation factor beta propellor-like" evidence="6">
    <location>
        <begin position="256"/>
        <end position="336"/>
    </location>
</feature>
<evidence type="ECO:0000256" key="3">
    <source>
        <dbReference type="ARBA" id="ARBA00022737"/>
    </source>
</evidence>
<evidence type="ECO:0000256" key="5">
    <source>
        <dbReference type="SAM" id="MobiDB-lite"/>
    </source>
</evidence>
<dbReference type="InterPro" id="IPR013979">
    <property type="entry name" value="TIF_beta_prop-like"/>
</dbReference>
<dbReference type="GO" id="GO:0000049">
    <property type="term" value="F:tRNA binding"/>
    <property type="evidence" value="ECO:0007669"/>
    <property type="project" value="TreeGrafter"/>
</dbReference>
<feature type="region of interest" description="Disordered" evidence="5">
    <location>
        <begin position="443"/>
        <end position="476"/>
    </location>
</feature>
<feature type="region of interest" description="Disordered" evidence="5">
    <location>
        <begin position="365"/>
        <end position="399"/>
    </location>
</feature>
<accession>M7ZYB4</accession>
<dbReference type="PANTHER" id="PTHR13227:SF0">
    <property type="entry name" value="EUKARYOTIC TRANSLATION INITIATION FACTOR 2A"/>
    <property type="match status" value="1"/>
</dbReference>
<feature type="domain" description="Translation initiation factor beta propellor-like" evidence="6">
    <location>
        <begin position="196"/>
        <end position="251"/>
    </location>
</feature>
<keyword evidence="4" id="KW-0648">Protein biosynthesis</keyword>
<evidence type="ECO:0000256" key="4">
    <source>
        <dbReference type="ARBA" id="ARBA00022917"/>
    </source>
</evidence>
<gene>
    <name evidence="7" type="ORF">TRIUR3_16792</name>
</gene>
<dbReference type="SUPFAM" id="SSF82171">
    <property type="entry name" value="DPP6 N-terminal domain-like"/>
    <property type="match status" value="1"/>
</dbReference>
<keyword evidence="3" id="KW-0677">Repeat</keyword>
<dbReference type="STRING" id="4572.M7ZYB4"/>
<evidence type="ECO:0000259" key="6">
    <source>
        <dbReference type="Pfam" id="PF08662"/>
    </source>
</evidence>
<sequence>MASQQPSLAILVREPDGFTVWPGPPYPPGSSPPQRPVASASATVYDCSSLSVIRSFDLPGLTSAALSPTGSYLQTFQKSSSPQVKNVTVWHVDTATALYQHYQKNLSKANWPMVQFSADESVACRMATNEMQFFDTNDFTKGIVYKVRLPGIAALQLASAPGSHVAGFVPEAKGVPASVQIFSCDKDAQNQVVARRSFFRCSTVQFHWNKGSTGLLIVSQADVDKTNQSYYGETKLHYLTTDRAFEGIVPLICPPVIVIAGFGNLPGDMAFWDYSEKKLIQKAKAEWSVISEWSPDGRHFMTATTAPRLQIDNRIKIFDHTGSLQFIKEFEKLYQVDWKPESPERFVDIAELTISLNGLKIEETKKQGQGSKSAQTSSKAPVNVAAKPAGAYRPPQSKHTAALQDKHSLFVVQVGEKALIALMSYTDFPHYFVESQLFGGLAPTGGEMSKTALRNKKRREKQKEKKAGEGSSADDS</sequence>
<dbReference type="Pfam" id="PF08662">
    <property type="entry name" value="eIF2A"/>
    <property type="match status" value="2"/>
</dbReference>